<dbReference type="Gene3D" id="2.40.170.20">
    <property type="entry name" value="TonB-dependent receptor, beta-barrel domain"/>
    <property type="match status" value="1"/>
</dbReference>
<dbReference type="InterPro" id="IPR008969">
    <property type="entry name" value="CarboxyPept-like_regulatory"/>
</dbReference>
<proteinExistence type="inferred from homology"/>
<evidence type="ECO:0000259" key="12">
    <source>
        <dbReference type="Pfam" id="PF07715"/>
    </source>
</evidence>
<sequence>MNKYLQKASQAGLMAMFLLFGLRNSWSQSVVLAHNVSQTQPGKEATRQLKDVLNELKSQYGVDILFEVQAVEGVSVAKGLLSPTASLEKNLDRVLRPVGFRYKKVNSTSYLVIAEKKERKVVTNTGSAGELVPASLPASGAGPVEKAETTAGLTSDKMVRQTAIDRTITGRVRSETGEGLPGVSVVVKNTTRGTSTDAAGEFRLNVPDDAVTLVFSYVGYVNQEVVLGTRTNLDVQLVPDQKTLDEVVVVGYGTVKKSDLTGSLSQVKAKELNAFPTTNVLQALSGRAAGVQVLQNTGAPGGPVSVRIRGTNSIQGSNEPLYVVDGFPISGNNPTVLNNADIENIEILKDASATAIYGSRGANGVILITTKRGKAGKTRVDVETSYSSQTLRKKLDLMNAREYATFYNEQAQNDNLKPYFTQQQIDAFGEGFDWQDFVFRKAPMKTLALNVSGGNEKTQFSLSGSMFNQDGIIRGSDYNRYSLRANINHAISRKLQVNFAGTLTRLKTNSQNSQGGNRGGSLIAGAISAPPILTPYTDDGAYRVFGTAYSFINAQLINPINFLNEQSSQTRGNRVLSNAALIYNPIPELTIKVSGGIENSDDRTDSYTTNNFVNSQGSAGVNTAQFTSLLSENTISYNKTFNLKHSVAAVAGFTYQDFVSTSLSGSGIGFLSNTSQTYDLAAANTPGIPNSSFSKSTLLSYLGRINYSYDSRYLATASFRVDGSSKYSRGNKWGYFPSAALAWRISNEAFLKNNTTITDLKLRVSWGLTGSQAINAYATLNQLFSGKTVFDDALFTTYAPGTVLPGNLKWETTEQKDIGIDLGILQNRVVITADYYIKNTRDLLNTVQLPSSLGFINTIQNIGEVQNKGFEFSVNTNVLNGPFKWDLNAIVSLNRNKVMKLYGGQDILGGYVDINTITDTRNILREGQPIGRFWGYLEDGYDEKGKIRYKDLNGDGTITVLDKTYIGNPNPNFIYGLNSSMSFKNFDLTIFLQGTQGNDIFNTSAINNTVDYNNGLNMPREVYLNHWSSANPTAKYPVISNTNRINVSNRFVEDGSYLRLKNIQLAYKVPVQNWGLNWIQNVQLYASGQNLVTFTRYSWWDPEVNSNGGSNSTAQGFDQFSYPTAKVITLGLRAGF</sequence>
<evidence type="ECO:0000256" key="1">
    <source>
        <dbReference type="ARBA" id="ARBA00004571"/>
    </source>
</evidence>
<name>A0ABP8MRN6_9BACT</name>
<accession>A0ABP8MRN6</accession>
<feature type="region of interest" description="Disordered" evidence="10">
    <location>
        <begin position="133"/>
        <end position="152"/>
    </location>
</feature>
<dbReference type="PROSITE" id="PS52016">
    <property type="entry name" value="TONB_DEPENDENT_REC_3"/>
    <property type="match status" value="1"/>
</dbReference>
<keyword evidence="14" id="KW-1185">Reference proteome</keyword>
<gene>
    <name evidence="13" type="ORF">GCM10023189_17860</name>
</gene>
<dbReference type="InterPro" id="IPR023997">
    <property type="entry name" value="TonB-dep_OMP_SusC/RagA_CS"/>
</dbReference>
<dbReference type="SUPFAM" id="SSF49464">
    <property type="entry name" value="Carboxypeptidase regulatory domain-like"/>
    <property type="match status" value="1"/>
</dbReference>
<dbReference type="InterPro" id="IPR037066">
    <property type="entry name" value="Plug_dom_sf"/>
</dbReference>
<keyword evidence="3 8" id="KW-1134">Transmembrane beta strand</keyword>
<dbReference type="InterPro" id="IPR012910">
    <property type="entry name" value="Plug_dom"/>
</dbReference>
<organism evidence="13 14">
    <name type="scientific">Nibrella saemangeumensis</name>
    <dbReference type="NCBI Taxonomy" id="1084526"/>
    <lineage>
        <taxon>Bacteria</taxon>
        <taxon>Pseudomonadati</taxon>
        <taxon>Bacteroidota</taxon>
        <taxon>Cytophagia</taxon>
        <taxon>Cytophagales</taxon>
        <taxon>Spirosomataceae</taxon>
        <taxon>Nibrella</taxon>
    </lineage>
</organism>
<evidence type="ECO:0000256" key="4">
    <source>
        <dbReference type="ARBA" id="ARBA00022692"/>
    </source>
</evidence>
<evidence type="ECO:0000256" key="3">
    <source>
        <dbReference type="ARBA" id="ARBA00022452"/>
    </source>
</evidence>
<evidence type="ECO:0000313" key="14">
    <source>
        <dbReference type="Proteomes" id="UP001501175"/>
    </source>
</evidence>
<protein>
    <submittedName>
        <fullName evidence="13">TonB-dependent receptor</fullName>
    </submittedName>
</protein>
<dbReference type="SUPFAM" id="SSF56935">
    <property type="entry name" value="Porins"/>
    <property type="match status" value="1"/>
</dbReference>
<feature type="domain" description="TonB-dependent receptor plug" evidence="12">
    <location>
        <begin position="257"/>
        <end position="365"/>
    </location>
</feature>
<evidence type="ECO:0000256" key="10">
    <source>
        <dbReference type="SAM" id="MobiDB-lite"/>
    </source>
</evidence>
<reference evidence="14" key="1">
    <citation type="journal article" date="2019" name="Int. J. Syst. Evol. Microbiol.">
        <title>The Global Catalogue of Microorganisms (GCM) 10K type strain sequencing project: providing services to taxonomists for standard genome sequencing and annotation.</title>
        <authorList>
            <consortium name="The Broad Institute Genomics Platform"/>
            <consortium name="The Broad Institute Genome Sequencing Center for Infectious Disease"/>
            <person name="Wu L."/>
            <person name="Ma J."/>
        </authorList>
    </citation>
    <scope>NUCLEOTIDE SEQUENCE [LARGE SCALE GENOMIC DNA]</scope>
    <source>
        <strain evidence="14">JCM 17927</strain>
    </source>
</reference>
<dbReference type="InterPro" id="IPR039426">
    <property type="entry name" value="TonB-dep_rcpt-like"/>
</dbReference>
<keyword evidence="4 8" id="KW-0812">Transmembrane</keyword>
<dbReference type="NCBIfam" id="TIGR04056">
    <property type="entry name" value="OMP_RagA_SusC"/>
    <property type="match status" value="1"/>
</dbReference>
<evidence type="ECO:0000256" key="6">
    <source>
        <dbReference type="ARBA" id="ARBA00023136"/>
    </source>
</evidence>
<dbReference type="Pfam" id="PF07715">
    <property type="entry name" value="Plug"/>
    <property type="match status" value="1"/>
</dbReference>
<keyword evidence="2 8" id="KW-0813">Transport</keyword>
<evidence type="ECO:0000256" key="9">
    <source>
        <dbReference type="RuleBase" id="RU003357"/>
    </source>
</evidence>
<evidence type="ECO:0000256" key="8">
    <source>
        <dbReference type="PROSITE-ProRule" id="PRU01360"/>
    </source>
</evidence>
<dbReference type="Pfam" id="PF13715">
    <property type="entry name" value="CarbopepD_reg_2"/>
    <property type="match status" value="1"/>
</dbReference>
<evidence type="ECO:0000259" key="11">
    <source>
        <dbReference type="Pfam" id="PF00593"/>
    </source>
</evidence>
<evidence type="ECO:0000256" key="5">
    <source>
        <dbReference type="ARBA" id="ARBA00023077"/>
    </source>
</evidence>
<dbReference type="InterPro" id="IPR023996">
    <property type="entry name" value="TonB-dep_OMP_SusC/RagA"/>
</dbReference>
<dbReference type="NCBIfam" id="TIGR04057">
    <property type="entry name" value="SusC_RagA_signa"/>
    <property type="match status" value="1"/>
</dbReference>
<keyword evidence="5 9" id="KW-0798">TonB box</keyword>
<keyword evidence="6 8" id="KW-0472">Membrane</keyword>
<evidence type="ECO:0000313" key="13">
    <source>
        <dbReference type="EMBL" id="GAA4453180.1"/>
    </source>
</evidence>
<keyword evidence="7 8" id="KW-0998">Cell outer membrane</keyword>
<dbReference type="Gene3D" id="2.170.130.10">
    <property type="entry name" value="TonB-dependent receptor, plug domain"/>
    <property type="match status" value="1"/>
</dbReference>
<dbReference type="EMBL" id="BAABHD010000022">
    <property type="protein sequence ID" value="GAA4453180.1"/>
    <property type="molecule type" value="Genomic_DNA"/>
</dbReference>
<evidence type="ECO:0000256" key="7">
    <source>
        <dbReference type="ARBA" id="ARBA00023237"/>
    </source>
</evidence>
<comment type="similarity">
    <text evidence="8 9">Belongs to the TonB-dependent receptor family.</text>
</comment>
<dbReference type="InterPro" id="IPR000531">
    <property type="entry name" value="Beta-barrel_TonB"/>
</dbReference>
<comment type="subcellular location">
    <subcellularLocation>
        <location evidence="1 8">Cell outer membrane</location>
        <topology evidence="1 8">Multi-pass membrane protein</topology>
    </subcellularLocation>
</comment>
<dbReference type="Gene3D" id="2.60.40.1120">
    <property type="entry name" value="Carboxypeptidase-like, regulatory domain"/>
    <property type="match status" value="1"/>
</dbReference>
<dbReference type="Proteomes" id="UP001501175">
    <property type="component" value="Unassembled WGS sequence"/>
</dbReference>
<dbReference type="Pfam" id="PF00593">
    <property type="entry name" value="TonB_dep_Rec_b-barrel"/>
    <property type="match status" value="1"/>
</dbReference>
<dbReference type="RefSeq" id="WP_345242666.1">
    <property type="nucleotide sequence ID" value="NZ_BAABHD010000022.1"/>
</dbReference>
<feature type="domain" description="TonB-dependent receptor-like beta-barrel" evidence="11">
    <location>
        <begin position="536"/>
        <end position="1091"/>
    </location>
</feature>
<comment type="caution">
    <text evidence="13">The sequence shown here is derived from an EMBL/GenBank/DDBJ whole genome shotgun (WGS) entry which is preliminary data.</text>
</comment>
<evidence type="ECO:0000256" key="2">
    <source>
        <dbReference type="ARBA" id="ARBA00022448"/>
    </source>
</evidence>
<dbReference type="InterPro" id="IPR036942">
    <property type="entry name" value="Beta-barrel_TonB_sf"/>
</dbReference>
<keyword evidence="13" id="KW-0675">Receptor</keyword>